<sequence length="212" mass="22742">MPLTTLTISRRLLLAALLISSATVATAQVSQPQLPPAYNSMVRLGVDHLAMPEHVGARYLGQYARHLLHDRVVVAGSVGYLNVANPYQLGGVPYVVQGRRIVRLTTDLTASYDFLRSATQALRLGAGPSLWYCQDESALYTNQTVNPDGSLASVELRVARSQRMNVGLNILAEYELALGSRTALGTRVGVASIRHSGGGLTGILGLTLGYRL</sequence>
<accession>A0ABY4CXS0</accession>
<dbReference type="Proteomes" id="UP000831113">
    <property type="component" value="Chromosome"/>
</dbReference>
<dbReference type="RefSeq" id="WP_243798674.1">
    <property type="nucleotide sequence ID" value="NZ_CP094669.1"/>
</dbReference>
<gene>
    <name evidence="2" type="ORF">MTX78_22910</name>
</gene>
<keyword evidence="3" id="KW-1185">Reference proteome</keyword>
<evidence type="ECO:0000313" key="3">
    <source>
        <dbReference type="Proteomes" id="UP000831113"/>
    </source>
</evidence>
<dbReference type="EMBL" id="CP094669">
    <property type="protein sequence ID" value="UOG74953.1"/>
    <property type="molecule type" value="Genomic_DNA"/>
</dbReference>
<feature type="signal peptide" evidence="1">
    <location>
        <begin position="1"/>
        <end position="27"/>
    </location>
</feature>
<protein>
    <recommendedName>
        <fullName evidence="4">Outer membrane protein beta-barrel domain-containing protein</fullName>
    </recommendedName>
</protein>
<evidence type="ECO:0000313" key="2">
    <source>
        <dbReference type="EMBL" id="UOG74953.1"/>
    </source>
</evidence>
<evidence type="ECO:0008006" key="4">
    <source>
        <dbReference type="Google" id="ProtNLM"/>
    </source>
</evidence>
<keyword evidence="1" id="KW-0732">Signal</keyword>
<reference evidence="2 3" key="1">
    <citation type="submission" date="2022-03" db="EMBL/GenBank/DDBJ databases">
        <title>Hymenobactersp. isolated from the air.</title>
        <authorList>
            <person name="Won M."/>
            <person name="Kwon S.-W."/>
        </authorList>
    </citation>
    <scope>NUCLEOTIDE SEQUENCE [LARGE SCALE GENOMIC DNA]</scope>
    <source>
        <strain evidence="2 3">KACC 21982</strain>
    </source>
</reference>
<name>A0ABY4CXS0_9BACT</name>
<proteinExistence type="predicted"/>
<organism evidence="2 3">
    <name type="scientific">Hymenobacter tibetensis</name>
    <dbReference type="NCBI Taxonomy" id="497967"/>
    <lineage>
        <taxon>Bacteria</taxon>
        <taxon>Pseudomonadati</taxon>
        <taxon>Bacteroidota</taxon>
        <taxon>Cytophagia</taxon>
        <taxon>Cytophagales</taxon>
        <taxon>Hymenobacteraceae</taxon>
        <taxon>Hymenobacter</taxon>
    </lineage>
</organism>
<feature type="chain" id="PRO_5046367979" description="Outer membrane protein beta-barrel domain-containing protein" evidence="1">
    <location>
        <begin position="28"/>
        <end position="212"/>
    </location>
</feature>
<evidence type="ECO:0000256" key="1">
    <source>
        <dbReference type="SAM" id="SignalP"/>
    </source>
</evidence>